<evidence type="ECO:0000313" key="1">
    <source>
        <dbReference type="EMBL" id="KAJ2900002.1"/>
    </source>
</evidence>
<gene>
    <name evidence="1" type="ORF">IWW38_000710</name>
</gene>
<reference evidence="1" key="1">
    <citation type="submission" date="2022-07" db="EMBL/GenBank/DDBJ databases">
        <title>Phylogenomic reconstructions and comparative analyses of Kickxellomycotina fungi.</title>
        <authorList>
            <person name="Reynolds N.K."/>
            <person name="Stajich J.E."/>
            <person name="Barry K."/>
            <person name="Grigoriev I.V."/>
            <person name="Crous P."/>
            <person name="Smith M.E."/>
        </authorList>
    </citation>
    <scope>NUCLEOTIDE SEQUENCE</scope>
    <source>
        <strain evidence="1">CBS 190363</strain>
    </source>
</reference>
<dbReference type="Proteomes" id="UP001139981">
    <property type="component" value="Unassembled WGS sequence"/>
</dbReference>
<dbReference type="EMBL" id="JANBVB010000013">
    <property type="protein sequence ID" value="KAJ2900002.1"/>
    <property type="molecule type" value="Genomic_DNA"/>
</dbReference>
<sequence>MAHSFDPLVSENRCYGIHQGVYGAEVFLKDVSHVYCDAVREFAASRTWAHCLLTSSIPIGLFLDLETQLFSVAIEKHSDDQLSKWANNILKRTGYSAPTVSASNWPKIVY</sequence>
<name>A0ACC1M935_9FUNG</name>
<accession>A0ACC1M935</accession>
<evidence type="ECO:0000313" key="2">
    <source>
        <dbReference type="Proteomes" id="UP001139981"/>
    </source>
</evidence>
<protein>
    <submittedName>
        <fullName evidence="1">Uncharacterized protein</fullName>
    </submittedName>
</protein>
<proteinExistence type="predicted"/>
<comment type="caution">
    <text evidence="1">The sequence shown here is derived from an EMBL/GenBank/DDBJ whole genome shotgun (WGS) entry which is preliminary data.</text>
</comment>
<keyword evidence="2" id="KW-1185">Reference proteome</keyword>
<organism evidence="1 2">
    <name type="scientific">Coemansia aciculifera</name>
    <dbReference type="NCBI Taxonomy" id="417176"/>
    <lineage>
        <taxon>Eukaryota</taxon>
        <taxon>Fungi</taxon>
        <taxon>Fungi incertae sedis</taxon>
        <taxon>Zoopagomycota</taxon>
        <taxon>Kickxellomycotina</taxon>
        <taxon>Kickxellomycetes</taxon>
        <taxon>Kickxellales</taxon>
        <taxon>Kickxellaceae</taxon>
        <taxon>Coemansia</taxon>
    </lineage>
</organism>